<dbReference type="AlphaFoldDB" id="A0A839Z8P8"/>
<reference evidence="1 2" key="1">
    <citation type="submission" date="2020-08" db="EMBL/GenBank/DDBJ databases">
        <title>Genomic Encyclopedia of Type Strains, Phase IV (KMG-IV): sequencing the most valuable type-strain genomes for metagenomic binning, comparative biology and taxonomic classification.</title>
        <authorList>
            <person name="Goeker M."/>
        </authorList>
    </citation>
    <scope>NUCLEOTIDE SEQUENCE [LARGE SCALE GENOMIC DNA]</scope>
    <source>
        <strain evidence="1 2">DSM 5895</strain>
    </source>
</reference>
<gene>
    <name evidence="1" type="ORF">FHS55_001383</name>
</gene>
<name>A0A839Z8P8_9HYPH</name>
<comment type="caution">
    <text evidence="1">The sequence shown here is derived from an EMBL/GenBank/DDBJ whole genome shotgun (WGS) entry which is preliminary data.</text>
</comment>
<evidence type="ECO:0000313" key="1">
    <source>
        <dbReference type="EMBL" id="MBB3770788.1"/>
    </source>
</evidence>
<protein>
    <recommendedName>
        <fullName evidence="3">WbqC family protein</fullName>
    </recommendedName>
</protein>
<dbReference type="RefSeq" id="WP_183188956.1">
    <property type="nucleotide sequence ID" value="NZ_JACICD010000002.1"/>
</dbReference>
<proteinExistence type="predicted"/>
<evidence type="ECO:0008006" key="3">
    <source>
        <dbReference type="Google" id="ProtNLM"/>
    </source>
</evidence>
<accession>A0A839Z8P8</accession>
<sequence length="239" mass="27698">MPKKIAIVQSNYIPWRGYFDMIRQCDEFVLYDNVQYTVRDWRNRNRIKTPSGLTWLTIPVENSHFQTSGQRIDETRTVDGRWARKHLATLQHAYGKAPYFRSVMDWLRPLYQELEDEPMLSRINERLLRALARELGILTRFTRSTDYLCHEPMLALEKTERLLALCQAATATHYLSGPAARDYLDEAVMNAGGVTVEWMDYSRYPDYPQLSPPFEPGVSILDLLFCVGGEARAFVGRPA</sequence>
<dbReference type="Pfam" id="PF08889">
    <property type="entry name" value="WbqC"/>
    <property type="match status" value="1"/>
</dbReference>
<dbReference type="Proteomes" id="UP000533469">
    <property type="component" value="Unassembled WGS sequence"/>
</dbReference>
<dbReference type="EMBL" id="JACICD010000002">
    <property type="protein sequence ID" value="MBB3770788.1"/>
    <property type="molecule type" value="Genomic_DNA"/>
</dbReference>
<keyword evidence="2" id="KW-1185">Reference proteome</keyword>
<dbReference type="InterPro" id="IPR014985">
    <property type="entry name" value="WbqC"/>
</dbReference>
<evidence type="ECO:0000313" key="2">
    <source>
        <dbReference type="Proteomes" id="UP000533469"/>
    </source>
</evidence>
<organism evidence="1 2">
    <name type="scientific">Ancylobacter tetraedralis</name>
    <dbReference type="NCBI Taxonomy" id="217068"/>
    <lineage>
        <taxon>Bacteria</taxon>
        <taxon>Pseudomonadati</taxon>
        <taxon>Pseudomonadota</taxon>
        <taxon>Alphaproteobacteria</taxon>
        <taxon>Hyphomicrobiales</taxon>
        <taxon>Xanthobacteraceae</taxon>
        <taxon>Ancylobacter</taxon>
    </lineage>
</organism>